<dbReference type="PRINTS" id="PR00131">
    <property type="entry name" value="GLHYDRLASE1"/>
</dbReference>
<dbReference type="InterPro" id="IPR033132">
    <property type="entry name" value="GH_1_N_CS"/>
</dbReference>
<dbReference type="InterPro" id="IPR001360">
    <property type="entry name" value="Glyco_hydro_1"/>
</dbReference>
<dbReference type="PANTHER" id="PTHR10353">
    <property type="entry name" value="GLYCOSYL HYDROLASE"/>
    <property type="match status" value="1"/>
</dbReference>
<dbReference type="GO" id="GO:0016052">
    <property type="term" value="P:carbohydrate catabolic process"/>
    <property type="evidence" value="ECO:0007669"/>
    <property type="project" value="TreeGrafter"/>
</dbReference>
<dbReference type="FunFam" id="3.20.20.80:FF:000004">
    <property type="entry name" value="Beta-glucosidase 6-phospho-beta-glucosidase"/>
    <property type="match status" value="1"/>
</dbReference>
<evidence type="ECO:0000313" key="5">
    <source>
        <dbReference type="EMBL" id="KRN28580.1"/>
    </source>
</evidence>
<evidence type="ECO:0000313" key="6">
    <source>
        <dbReference type="EMBL" id="KRN33010.1"/>
    </source>
</evidence>
<evidence type="ECO:0000256" key="3">
    <source>
        <dbReference type="ARBA" id="ARBA00023295"/>
    </source>
</evidence>
<dbReference type="GO" id="GO:0008422">
    <property type="term" value="F:beta-glucosidase activity"/>
    <property type="evidence" value="ECO:0007669"/>
    <property type="project" value="TreeGrafter"/>
</dbReference>
<evidence type="ECO:0000313" key="7">
    <source>
        <dbReference type="Proteomes" id="UP000051645"/>
    </source>
</evidence>
<dbReference type="EMBL" id="JQAT01000002">
    <property type="protein sequence ID" value="KRN28580.1"/>
    <property type="molecule type" value="Genomic_DNA"/>
</dbReference>
<keyword evidence="3" id="KW-0326">Glycosidase</keyword>
<evidence type="ECO:0000256" key="1">
    <source>
        <dbReference type="ARBA" id="ARBA00010838"/>
    </source>
</evidence>
<dbReference type="PROSITE" id="PS00653">
    <property type="entry name" value="GLYCOSYL_HYDROL_F1_2"/>
    <property type="match status" value="1"/>
</dbReference>
<comment type="similarity">
    <text evidence="1 4">Belongs to the glycosyl hydrolase 1 family.</text>
</comment>
<dbReference type="PATRIC" id="fig|81857.3.peg.781"/>
<keyword evidence="7" id="KW-1185">Reference proteome</keyword>
<dbReference type="InterPro" id="IPR017853">
    <property type="entry name" value="GH"/>
</dbReference>
<dbReference type="Proteomes" id="UP000051645">
    <property type="component" value="Unassembled WGS sequence"/>
</dbReference>
<comment type="caution">
    <text evidence="5">The sequence shown here is derived from an EMBL/GenBank/DDBJ whole genome shotgun (WGS) entry which is preliminary data.</text>
</comment>
<dbReference type="SUPFAM" id="SSF51445">
    <property type="entry name" value="(Trans)glycosidases"/>
    <property type="match status" value="1"/>
</dbReference>
<evidence type="ECO:0000256" key="2">
    <source>
        <dbReference type="ARBA" id="ARBA00022801"/>
    </source>
</evidence>
<proteinExistence type="inferred from homology"/>
<sequence>MEDFKHMTFPKNFLWGGATAANQIEGAYDVDGRGLSVMDITTAGSLHQRRQVTYRMPDGTTGKADSLPQGAEGAILPDEYYPNHVGIDFYHHYKEDIALFAQMGFKTFRMSISWSRIFPHGDEQEPNQAGLAFYHDVFNELHKYNIEPLVTISHYELPLYLEEHYDGWNNRKLIDFYAHFAQTVFEAYKDQVKYWLTFNEINTTIMFLDMKQGGATDADYQAAYQQLHYQYVASAKAVQIGHAINPDFQIGCMICGIVSYPLTPDPKDILQNRYNWEQNIFYSGDVQCFGEYPTYAKRLWDAHHVHLDITDEDLAELKKGTVDLYTFSYYMSSTVTTHTTDEKVGGNFSMGAKNPYLHYSEWQWADDPMGLQYYLEIIYDRYHLPIMVVENGLGAKDTVKADGTIHDPYRINYLKEHIQAMDQAIKDGVNLIGYTSWGCIDLVSAGTGQMSKRYGFIYVDRDDQGNGTLKRTPKDSFYWYQKVIQSNGADL</sequence>
<dbReference type="Pfam" id="PF00232">
    <property type="entry name" value="Glyco_hydro_1"/>
    <property type="match status" value="2"/>
</dbReference>
<gene>
    <name evidence="5" type="ORF">IV38_GL000779</name>
    <name evidence="6" type="ORF">IV40_GL001074</name>
</gene>
<dbReference type="Proteomes" id="UP000051751">
    <property type="component" value="Unassembled WGS sequence"/>
</dbReference>
<organism evidence="5 8">
    <name type="scientific">Lactobacillus selangorensis</name>
    <dbReference type="NCBI Taxonomy" id="81857"/>
    <lineage>
        <taxon>Bacteria</taxon>
        <taxon>Bacillati</taxon>
        <taxon>Bacillota</taxon>
        <taxon>Bacilli</taxon>
        <taxon>Lactobacillales</taxon>
        <taxon>Lactobacillaceae</taxon>
        <taxon>Lactobacillus</taxon>
    </lineage>
</organism>
<dbReference type="EMBL" id="JQAZ01000002">
    <property type="protein sequence ID" value="KRN33010.1"/>
    <property type="molecule type" value="Genomic_DNA"/>
</dbReference>
<dbReference type="STRING" id="81857.IV38_GL000779"/>
<evidence type="ECO:0000256" key="4">
    <source>
        <dbReference type="RuleBase" id="RU003690"/>
    </source>
</evidence>
<evidence type="ECO:0000313" key="8">
    <source>
        <dbReference type="Proteomes" id="UP000051751"/>
    </source>
</evidence>
<dbReference type="Gene3D" id="3.20.20.80">
    <property type="entry name" value="Glycosidases"/>
    <property type="match status" value="1"/>
</dbReference>
<reference evidence="7 8" key="1">
    <citation type="journal article" date="2015" name="Genome Announc.">
        <title>Expanding the biotechnology potential of lactobacilli through comparative genomics of 213 strains and associated genera.</title>
        <authorList>
            <person name="Sun Z."/>
            <person name="Harris H.M."/>
            <person name="McCann A."/>
            <person name="Guo C."/>
            <person name="Argimon S."/>
            <person name="Zhang W."/>
            <person name="Yang X."/>
            <person name="Jeffery I.B."/>
            <person name="Cooney J.C."/>
            <person name="Kagawa T.F."/>
            <person name="Liu W."/>
            <person name="Song Y."/>
            <person name="Salvetti E."/>
            <person name="Wrobel A."/>
            <person name="Rasinkangas P."/>
            <person name="Parkhill J."/>
            <person name="Rea M.C."/>
            <person name="O'Sullivan O."/>
            <person name="Ritari J."/>
            <person name="Douillard F.P."/>
            <person name="Paul Ross R."/>
            <person name="Yang R."/>
            <person name="Briner A.E."/>
            <person name="Felis G.E."/>
            <person name="de Vos W.M."/>
            <person name="Barrangou R."/>
            <person name="Klaenhammer T.R."/>
            <person name="Caufield P.W."/>
            <person name="Cui Y."/>
            <person name="Zhang H."/>
            <person name="O'Toole P.W."/>
        </authorList>
    </citation>
    <scope>NUCLEOTIDE SEQUENCE [LARGE SCALE GENOMIC DNA]</scope>
    <source>
        <strain evidence="5 8">ATCC BAA-66</strain>
        <strain evidence="6 7">DSM 13344</strain>
    </source>
</reference>
<name>A0A0R2FUT5_9LACO</name>
<keyword evidence="2" id="KW-0378">Hydrolase</keyword>
<accession>A0A0R2FUT5</accession>
<dbReference type="AlphaFoldDB" id="A0A0R2FUT5"/>
<dbReference type="GO" id="GO:0005829">
    <property type="term" value="C:cytosol"/>
    <property type="evidence" value="ECO:0007669"/>
    <property type="project" value="TreeGrafter"/>
</dbReference>
<protein>
    <submittedName>
        <fullName evidence="5">Pbg3 protein</fullName>
    </submittedName>
</protein>
<dbReference type="PANTHER" id="PTHR10353:SF122">
    <property type="entry name" value="6-PHOSPHO-BETA-GLUCOSIDASE ASCB-RELATED"/>
    <property type="match status" value="1"/>
</dbReference>